<sequence>MYSSNLREEELKNKIASDFFNDFDSTQIINEIDFTVSLKENKDIYILWAEAKKGRSDIYKSFVQLILTIGKKRIFDKKLPPKFLGAFDSEKIAFIEYYKVMHIFSKNDFNWNITPSDHHTKEFKELYSLAEEILKDESLLYYFDEDEEDIKKFIKDNFNTDKNSLNKIQIDKNNFVNIYYKWLERVKPFINADWEKIKKTGIIDADFYLADLLSENNLTLKDKLFVLLKNNYYELDRKIDNEGFIQIRQVNFNDNQKSHNDFWKIYKRPPKEEYWDYIIERRDLLVSQDIRERKGSFFTPRVWVEKSQEFIADCLGENWQDEYYIWDLAAGTGNLLAGLTNKYKIFASTIDKADVQIMKDRIKNGANLLEANVFQFDFLNDDFDKCPEALREIINDEEKRKKLLIFINPPYAEAGSITQTTGTGENKTGVALNNKTYEKYKKILSKASNELFAQFFIRIYIELKGCILGCFSTLKYVNSSNFTSFRKIFQAKFLKGFIIPADTFDNVKGQFPIGFLIWDTSKAGKQKHIKINVYDRNNKSLGKKRFYIFDEKTKNIGKWIAEYRQKNIENSLGMLNSGRLDFQNQKLVYIKHYVSDTAHALTITITITITIIIPCSVFFAIRHCIKADWINDRDQFLYPNESWKEDKELHCDCLAFTLFHPQNRITSKDGINHWIPFTETQVNSKGIFKSHFMTDFINGKIKTEDKGLLISENDFYKGDKKIDFSYEALLCFEAGRELYKYYHSFDNINIDASFYDIRAFFQGFKNGRMNSKSEDEKYNALIKNLKEKTDILAKKISYKVYEHGFLKR</sequence>
<reference evidence="2 3" key="1">
    <citation type="submission" date="2014-04" db="EMBL/GenBank/DDBJ databases">
        <title>Whole genome sequence of 'Brachyspira hampsonii' D13-03603F2.</title>
        <authorList>
            <person name="Patterson A.H."/>
            <person name="Chaban B."/>
            <person name="Fernando C."/>
            <person name="Harding J.C."/>
            <person name="Hill J.E."/>
        </authorList>
    </citation>
    <scope>NUCLEOTIDE SEQUENCE [LARGE SCALE GENOMIC DNA]</scope>
    <source>
        <strain evidence="2 3">D13-03603F2</strain>
    </source>
</reference>
<evidence type="ECO:0000313" key="2">
    <source>
        <dbReference type="EMBL" id="PPS23079.1"/>
    </source>
</evidence>
<comment type="caution">
    <text evidence="2">The sequence shown here is derived from an EMBL/GenBank/DDBJ whole genome shotgun (WGS) entry which is preliminary data.</text>
</comment>
<gene>
    <name evidence="2" type="ORF">DJ52_01090</name>
</gene>
<organism evidence="2 3">
    <name type="scientific">Brachyspira murdochii</name>
    <dbReference type="NCBI Taxonomy" id="84378"/>
    <lineage>
        <taxon>Bacteria</taxon>
        <taxon>Pseudomonadati</taxon>
        <taxon>Spirochaetota</taxon>
        <taxon>Spirochaetia</taxon>
        <taxon>Brachyspirales</taxon>
        <taxon>Brachyspiraceae</taxon>
        <taxon>Brachyspira</taxon>
    </lineage>
</organism>
<keyword evidence="1" id="KW-0812">Transmembrane</keyword>
<evidence type="ECO:0000256" key="1">
    <source>
        <dbReference type="SAM" id="Phobius"/>
    </source>
</evidence>
<evidence type="ECO:0000313" key="3">
    <source>
        <dbReference type="Proteomes" id="UP000238924"/>
    </source>
</evidence>
<accession>A0ABX5B8H3</accession>
<name>A0ABX5B8H3_9SPIR</name>
<dbReference type="InterPro" id="IPR029063">
    <property type="entry name" value="SAM-dependent_MTases_sf"/>
</dbReference>
<keyword evidence="1" id="KW-0472">Membrane</keyword>
<keyword evidence="3" id="KW-1185">Reference proteome</keyword>
<feature type="transmembrane region" description="Helical" evidence="1">
    <location>
        <begin position="600"/>
        <end position="621"/>
    </location>
</feature>
<dbReference type="Gene3D" id="3.40.50.150">
    <property type="entry name" value="Vaccinia Virus protein VP39"/>
    <property type="match status" value="1"/>
</dbReference>
<dbReference type="EMBL" id="JJMJ01000019">
    <property type="protein sequence ID" value="PPS23079.1"/>
    <property type="molecule type" value="Genomic_DNA"/>
</dbReference>
<protein>
    <submittedName>
        <fullName evidence="2">Uncharacterized protein</fullName>
    </submittedName>
</protein>
<dbReference type="SUPFAM" id="SSF53335">
    <property type="entry name" value="S-adenosyl-L-methionine-dependent methyltransferases"/>
    <property type="match status" value="1"/>
</dbReference>
<keyword evidence="1" id="KW-1133">Transmembrane helix</keyword>
<dbReference type="Proteomes" id="UP000238924">
    <property type="component" value="Unassembled WGS sequence"/>
</dbReference>
<proteinExistence type="predicted"/>